<comment type="caution">
    <text evidence="2">The sequence shown here is derived from an EMBL/GenBank/DDBJ whole genome shotgun (WGS) entry which is preliminary data.</text>
</comment>
<reference evidence="4" key="1">
    <citation type="submission" date="2016-07" db="EMBL/GenBank/DDBJ databases">
        <title>Nontailed viruses are major unrecognized killers of bacteria in the ocean.</title>
        <authorList>
            <person name="Kauffman K."/>
            <person name="Hussain F."/>
            <person name="Yang J."/>
            <person name="Arevalo P."/>
            <person name="Brown J."/>
            <person name="Cutler M."/>
            <person name="Kelly L."/>
            <person name="Polz M.F."/>
        </authorList>
    </citation>
    <scope>NUCLEOTIDE SEQUENCE [LARGE SCALE GENOMIC DNA]</scope>
    <source>
        <strain evidence="4">10N.222.48.A2</strain>
    </source>
</reference>
<proteinExistence type="predicted"/>
<dbReference type="Proteomes" id="UP000308018">
    <property type="component" value="Unassembled WGS sequence"/>
</dbReference>
<name>A0A2N7I2N4_9VIBR</name>
<dbReference type="Proteomes" id="UP000235579">
    <property type="component" value="Unassembled WGS sequence"/>
</dbReference>
<dbReference type="InterPro" id="IPR002654">
    <property type="entry name" value="Glyco_trans_25"/>
</dbReference>
<organism evidence="2 4">
    <name type="scientific">Vibrio tasmaniensis</name>
    <dbReference type="NCBI Taxonomy" id="212663"/>
    <lineage>
        <taxon>Bacteria</taxon>
        <taxon>Pseudomonadati</taxon>
        <taxon>Pseudomonadota</taxon>
        <taxon>Gammaproteobacteria</taxon>
        <taxon>Vibrionales</taxon>
        <taxon>Vibrionaceae</taxon>
        <taxon>Vibrio</taxon>
    </lineage>
</organism>
<dbReference type="Pfam" id="PF01755">
    <property type="entry name" value="Glyco_transf_25"/>
    <property type="match status" value="1"/>
</dbReference>
<reference evidence="2" key="3">
    <citation type="journal article" date="2018" name="Nature">
        <title>A major lineage of non-tailed dsDNA viruses as unrecognized killers of marine bacteria.</title>
        <authorList>
            <person name="Kauffman K.M."/>
            <person name="Hussain F.A."/>
            <person name="Yang J."/>
            <person name="Arevalo P."/>
            <person name="Brown J.M."/>
            <person name="Chang W.K."/>
            <person name="VanInsberghe D."/>
            <person name="Elsherbini J."/>
            <person name="Sharma R.S."/>
            <person name="Cutler M.B."/>
            <person name="Kelly L."/>
            <person name="Polz M.F."/>
        </authorList>
    </citation>
    <scope>NUCLEOTIDE SEQUENCE</scope>
    <source>
        <strain evidence="2">10N.222.48.A2</strain>
    </source>
</reference>
<evidence type="ECO:0000313" key="5">
    <source>
        <dbReference type="Proteomes" id="UP000308018"/>
    </source>
</evidence>
<feature type="domain" description="Glycosyl transferase family 25" evidence="1">
    <location>
        <begin position="2"/>
        <end position="181"/>
    </location>
</feature>
<reference evidence="2" key="2">
    <citation type="submission" date="2016-07" db="EMBL/GenBank/DDBJ databases">
        <authorList>
            <person name="Wan K."/>
            <person name="Booth B."/>
            <person name="Spirohn K."/>
            <person name="Hao T."/>
            <person name="Hu Y."/>
            <person name="Calderwood M."/>
            <person name="Hill D."/>
            <person name="Mohr S."/>
            <person name="Vidal M."/>
            <person name="Celniker S."/>
            <person name="Perrimon N."/>
        </authorList>
    </citation>
    <scope>NUCLEOTIDE SEQUENCE</scope>
    <source>
        <strain evidence="2">10N.222.48.A2</strain>
    </source>
</reference>
<dbReference type="EMBL" id="MDBP01000061">
    <property type="protein sequence ID" value="PMP11558.1"/>
    <property type="molecule type" value="Genomic_DNA"/>
</dbReference>
<evidence type="ECO:0000313" key="2">
    <source>
        <dbReference type="EMBL" id="PMP11558.1"/>
    </source>
</evidence>
<protein>
    <submittedName>
        <fullName evidence="2">Epitope biosynthesis protein</fullName>
    </submittedName>
    <submittedName>
        <fullName evidence="3">Glycosyltransferase family 25 protein</fullName>
    </submittedName>
</protein>
<evidence type="ECO:0000313" key="4">
    <source>
        <dbReference type="Proteomes" id="UP000235579"/>
    </source>
</evidence>
<gene>
    <name evidence="2" type="ORF">BCS92_20580</name>
    <name evidence="3" type="ORF">FC057_17585</name>
</gene>
<evidence type="ECO:0000259" key="1">
    <source>
        <dbReference type="Pfam" id="PF01755"/>
    </source>
</evidence>
<reference evidence="3 5" key="4">
    <citation type="submission" date="2019-04" db="EMBL/GenBank/DDBJ databases">
        <title>A reverse ecology approach based on a biological definition of microbial populations.</title>
        <authorList>
            <person name="Arevalo P."/>
            <person name="Vaninsberghe D."/>
            <person name="Elsherbini J."/>
            <person name="Gore J."/>
            <person name="Polz M."/>
        </authorList>
    </citation>
    <scope>NUCLEOTIDE SEQUENCE [LARGE SCALE GENOMIC DNA]</scope>
    <source>
        <strain evidence="3 5">10N.222.45.A8</strain>
    </source>
</reference>
<sequence>MKSLIIALERKSERFLSSQKQLLNIKSLDIEKLSAVDAMSSKPHPLMDFYDETAFYALNGRIAVPGEIGCYGSHYLAWERCIQLNQPVIVFEDDVVVDVDVFEKTVQFASKHIEECGFMRLENYSTKREYNYVVENLDDEQSLVRHIKTPLCTTAYMITPHVAKIFIEKSERFLYPVDVFIRNVWLHKQPTYGISPAGLTGGEGGSVIGNRSSRTKKSLRIKTLKFLSKFRDVAMNGLFNLTYTVIIKKSRPKMFNGF</sequence>
<dbReference type="CDD" id="cd06532">
    <property type="entry name" value="Glyco_transf_25"/>
    <property type="match status" value="1"/>
</dbReference>
<dbReference type="AlphaFoldDB" id="A0A2N7I2N4"/>
<accession>A0A2N7I2N4</accession>
<dbReference type="EMBL" id="SYVV01000030">
    <property type="protein sequence ID" value="TKG30231.1"/>
    <property type="molecule type" value="Genomic_DNA"/>
</dbReference>
<dbReference type="RefSeq" id="WP_009846298.1">
    <property type="nucleotide sequence ID" value="NZ_MCYC01000093.1"/>
</dbReference>
<evidence type="ECO:0000313" key="3">
    <source>
        <dbReference type="EMBL" id="TKG30231.1"/>
    </source>
</evidence>